<sequence length="343" mass="38863">MNDRCDEALREIFHISYVVICQLLNTIREHIHCLYKLSDAVSMLDMLLSLANACTLSDYVRPEFTDTLAIKQGRHPILERMAGQQPVSNNSYISEGSNFVIITGPNMSGKSTFLKQVALCQIMAQIGRQSDRPIGVDDDFETNSSTFMLEMKEMSYIIHNVSDRSLIIIDELGRGTSAEEGIGICHSVCEFLLGLKAYTLFATHFLELCQLESLYPNVENQHMEVQHTRSLDSGAESVVYTYLLSRGCSEERHYGLRAAEMTSLPLSLIHEAKTIASNVTQQLLAKHHSDPETQWQRAVYRLATRLLQAARNSRLDPDSLRMYLKGLKKQYEAELQPRALGWR</sequence>
<dbReference type="CDD" id="cd03243">
    <property type="entry name" value="ABC_MutS_homologs"/>
    <property type="match status" value="1"/>
</dbReference>
<dbReference type="AlphaFoldDB" id="A0A3P8UD85"/>
<dbReference type="InterPro" id="IPR027417">
    <property type="entry name" value="P-loop_NTPase"/>
</dbReference>
<dbReference type="STRING" id="244447.ENSCSEP00000000382"/>
<evidence type="ECO:0000259" key="5">
    <source>
        <dbReference type="PROSITE" id="PS00486"/>
    </source>
</evidence>
<dbReference type="InterPro" id="IPR045076">
    <property type="entry name" value="MutS"/>
</dbReference>
<dbReference type="PANTHER" id="PTHR11361:SF21">
    <property type="entry name" value="MUTS PROTEIN HOMOLOG 4"/>
    <property type="match status" value="1"/>
</dbReference>
<dbReference type="InterPro" id="IPR036187">
    <property type="entry name" value="DNA_mismatch_repair_MutS_sf"/>
</dbReference>
<evidence type="ECO:0000256" key="2">
    <source>
        <dbReference type="ARBA" id="ARBA00022741"/>
    </source>
</evidence>
<dbReference type="GO" id="GO:0140664">
    <property type="term" value="F:ATP-dependent DNA damage sensor activity"/>
    <property type="evidence" value="ECO:0007669"/>
    <property type="project" value="InterPro"/>
</dbReference>
<evidence type="ECO:0000313" key="6">
    <source>
        <dbReference type="Ensembl" id="ENSCSEP00000000382.1"/>
    </source>
</evidence>
<keyword evidence="3" id="KW-0067">ATP-binding</keyword>
<dbReference type="Pfam" id="PF00488">
    <property type="entry name" value="MutS_V"/>
    <property type="match status" value="2"/>
</dbReference>
<proteinExistence type="inferred from homology"/>
<dbReference type="GO" id="GO:0006298">
    <property type="term" value="P:mismatch repair"/>
    <property type="evidence" value="ECO:0007669"/>
    <property type="project" value="InterPro"/>
</dbReference>
<evidence type="ECO:0000256" key="3">
    <source>
        <dbReference type="ARBA" id="ARBA00022840"/>
    </source>
</evidence>
<dbReference type="SUPFAM" id="SSF52540">
    <property type="entry name" value="P-loop containing nucleoside triphosphate hydrolases"/>
    <property type="match status" value="1"/>
</dbReference>
<accession>A0A3P8UD85</accession>
<dbReference type="InterPro" id="IPR000432">
    <property type="entry name" value="DNA_mismatch_repair_MutS_C"/>
</dbReference>
<dbReference type="GO" id="GO:0030983">
    <property type="term" value="F:mismatched DNA binding"/>
    <property type="evidence" value="ECO:0007669"/>
    <property type="project" value="InterPro"/>
</dbReference>
<keyword evidence="7" id="KW-1185">Reference proteome</keyword>
<feature type="domain" description="DNA mismatch repair proteins mutS family" evidence="5">
    <location>
        <begin position="165"/>
        <end position="181"/>
    </location>
</feature>
<dbReference type="GeneTree" id="ENSGT00550000074897"/>
<reference evidence="6" key="3">
    <citation type="submission" date="2025-09" db="UniProtKB">
        <authorList>
            <consortium name="Ensembl"/>
        </authorList>
    </citation>
    <scope>IDENTIFICATION</scope>
</reference>
<dbReference type="SUPFAM" id="SSF48334">
    <property type="entry name" value="DNA repair protein MutS, domain III"/>
    <property type="match status" value="1"/>
</dbReference>
<dbReference type="Gene3D" id="3.40.50.300">
    <property type="entry name" value="P-loop containing nucleotide triphosphate hydrolases"/>
    <property type="match status" value="2"/>
</dbReference>
<dbReference type="Proteomes" id="UP000265120">
    <property type="component" value="Chromosome 1"/>
</dbReference>
<evidence type="ECO:0000256" key="4">
    <source>
        <dbReference type="ARBA" id="ARBA00023125"/>
    </source>
</evidence>
<reference evidence="6" key="2">
    <citation type="submission" date="2025-08" db="UniProtKB">
        <authorList>
            <consortium name="Ensembl"/>
        </authorList>
    </citation>
    <scope>IDENTIFICATION</scope>
</reference>
<reference evidence="6 7" key="1">
    <citation type="journal article" date="2014" name="Nat. Genet.">
        <title>Whole-genome sequence of a flatfish provides insights into ZW sex chromosome evolution and adaptation to a benthic lifestyle.</title>
        <authorList>
            <person name="Chen S."/>
            <person name="Zhang G."/>
            <person name="Shao C."/>
            <person name="Huang Q."/>
            <person name="Liu G."/>
            <person name="Zhang P."/>
            <person name="Song W."/>
            <person name="An N."/>
            <person name="Chalopin D."/>
            <person name="Volff J.N."/>
            <person name="Hong Y."/>
            <person name="Li Q."/>
            <person name="Sha Z."/>
            <person name="Zhou H."/>
            <person name="Xie M."/>
            <person name="Yu Q."/>
            <person name="Liu Y."/>
            <person name="Xiang H."/>
            <person name="Wang N."/>
            <person name="Wu K."/>
            <person name="Yang C."/>
            <person name="Zhou Q."/>
            <person name="Liao X."/>
            <person name="Yang L."/>
            <person name="Hu Q."/>
            <person name="Zhang J."/>
            <person name="Meng L."/>
            <person name="Jin L."/>
            <person name="Tian Y."/>
            <person name="Lian J."/>
            <person name="Yang J."/>
            <person name="Miao G."/>
            <person name="Liu S."/>
            <person name="Liang Z."/>
            <person name="Yan F."/>
            <person name="Li Y."/>
            <person name="Sun B."/>
            <person name="Zhang H."/>
            <person name="Zhang J."/>
            <person name="Zhu Y."/>
            <person name="Du M."/>
            <person name="Zhao Y."/>
            <person name="Schartl M."/>
            <person name="Tang Q."/>
            <person name="Wang J."/>
        </authorList>
    </citation>
    <scope>NUCLEOTIDE SEQUENCE</scope>
</reference>
<comment type="similarity">
    <text evidence="1">Belongs to the DNA mismatch repair MutS family.</text>
</comment>
<dbReference type="FunFam" id="3.40.50.300:FF:000870">
    <property type="entry name" value="MutS protein homolog 4"/>
    <property type="match status" value="1"/>
</dbReference>
<protein>
    <submittedName>
        <fullName evidence="6">MutS homolog 4</fullName>
    </submittedName>
</protein>
<dbReference type="PANTHER" id="PTHR11361">
    <property type="entry name" value="DNA MISMATCH REPAIR PROTEIN MUTS FAMILY MEMBER"/>
    <property type="match status" value="1"/>
</dbReference>
<evidence type="ECO:0000313" key="7">
    <source>
        <dbReference type="Proteomes" id="UP000265120"/>
    </source>
</evidence>
<dbReference type="GO" id="GO:0007131">
    <property type="term" value="P:reciprocal meiotic recombination"/>
    <property type="evidence" value="ECO:0007669"/>
    <property type="project" value="TreeGrafter"/>
</dbReference>
<dbReference type="GO" id="GO:0005524">
    <property type="term" value="F:ATP binding"/>
    <property type="evidence" value="ECO:0007669"/>
    <property type="project" value="UniProtKB-KW"/>
</dbReference>
<organism evidence="6 7">
    <name type="scientific">Cynoglossus semilaevis</name>
    <name type="common">Tongue sole</name>
    <dbReference type="NCBI Taxonomy" id="244447"/>
    <lineage>
        <taxon>Eukaryota</taxon>
        <taxon>Metazoa</taxon>
        <taxon>Chordata</taxon>
        <taxon>Craniata</taxon>
        <taxon>Vertebrata</taxon>
        <taxon>Euteleostomi</taxon>
        <taxon>Actinopterygii</taxon>
        <taxon>Neopterygii</taxon>
        <taxon>Teleostei</taxon>
        <taxon>Neoteleostei</taxon>
        <taxon>Acanthomorphata</taxon>
        <taxon>Carangaria</taxon>
        <taxon>Pleuronectiformes</taxon>
        <taxon>Pleuronectoidei</taxon>
        <taxon>Cynoglossidae</taxon>
        <taxon>Cynoglossinae</taxon>
        <taxon>Cynoglossus</taxon>
    </lineage>
</organism>
<dbReference type="SMART" id="SM00534">
    <property type="entry name" value="MUTSac"/>
    <property type="match status" value="1"/>
</dbReference>
<dbReference type="PROSITE" id="PS00486">
    <property type="entry name" value="DNA_MISMATCH_REPAIR_2"/>
    <property type="match status" value="1"/>
</dbReference>
<evidence type="ECO:0000256" key="1">
    <source>
        <dbReference type="ARBA" id="ARBA00006271"/>
    </source>
</evidence>
<keyword evidence="4" id="KW-0238">DNA-binding</keyword>
<keyword evidence="2" id="KW-0547">Nucleotide-binding</keyword>
<dbReference type="Ensembl" id="ENSCSET00000000406.1">
    <property type="protein sequence ID" value="ENSCSEP00000000382.1"/>
    <property type="gene ID" value="ENSCSEG00000000279.1"/>
</dbReference>
<dbReference type="InParanoid" id="A0A3P8UD85"/>
<dbReference type="OMA" id="GAMANIN"/>
<name>A0A3P8UD85_CYNSE</name>
<dbReference type="GO" id="GO:0005634">
    <property type="term" value="C:nucleus"/>
    <property type="evidence" value="ECO:0007669"/>
    <property type="project" value="TreeGrafter"/>
</dbReference>